<dbReference type="OrthoDB" id="102273at2759"/>
<evidence type="ECO:0000259" key="2">
    <source>
        <dbReference type="Pfam" id="PF16558"/>
    </source>
</evidence>
<dbReference type="Proteomes" id="UP000694044">
    <property type="component" value="Unassembled WGS sequence"/>
</dbReference>
<gene>
    <name evidence="3" type="ORF">PHYPSEUDO_008059</name>
</gene>
<sequence>MAQDQVGGVSDASMAVASTTDCAYARKLVQAYFAMVTLGCQRGDCTNTNCCSNPQTPALRATEAAIKSIYFATHAPVPLCIEFEQQQEETLVTTEAPQLPQLEENELTPESQPALEEENQIEEALPSIGDRNMSKEELQPETSEAEVLKTQQPESVTIQSVPTSSSPVRKSTPRRRLSVAVQLDNGINKNHELLAKRPTVVTRVAVQPKHKSAINSAAVSLLDDVTATVAMTEAVDVPAQQQEHEQAAPKLPNSVKDARQRQRSRPKEKLFDAIKRSFSRSKKAPLGSA</sequence>
<dbReference type="InterPro" id="IPR032353">
    <property type="entry name" value="AZUL"/>
</dbReference>
<feature type="domain" description="Ubiquitin-protein ligase E3A N-terminal zinc-binding" evidence="2">
    <location>
        <begin position="25"/>
        <end position="80"/>
    </location>
</feature>
<name>A0A8T1VFI5_9STRA</name>
<dbReference type="Pfam" id="PF16558">
    <property type="entry name" value="AZUL"/>
    <property type="match status" value="1"/>
</dbReference>
<protein>
    <recommendedName>
        <fullName evidence="2">Ubiquitin-protein ligase E3A N-terminal zinc-binding domain-containing protein</fullName>
    </recommendedName>
</protein>
<reference evidence="3" key="1">
    <citation type="submission" date="2021-02" db="EMBL/GenBank/DDBJ databases">
        <authorList>
            <person name="Palmer J.M."/>
        </authorList>
    </citation>
    <scope>NUCLEOTIDE SEQUENCE</scope>
    <source>
        <strain evidence="3">SCRP734</strain>
    </source>
</reference>
<feature type="compositionally biased region" description="Polar residues" evidence="1">
    <location>
        <begin position="149"/>
        <end position="169"/>
    </location>
</feature>
<organism evidence="3 4">
    <name type="scientific">Phytophthora pseudosyringae</name>
    <dbReference type="NCBI Taxonomy" id="221518"/>
    <lineage>
        <taxon>Eukaryota</taxon>
        <taxon>Sar</taxon>
        <taxon>Stramenopiles</taxon>
        <taxon>Oomycota</taxon>
        <taxon>Peronosporomycetes</taxon>
        <taxon>Peronosporales</taxon>
        <taxon>Peronosporaceae</taxon>
        <taxon>Phytophthora</taxon>
    </lineage>
</organism>
<keyword evidence="4" id="KW-1185">Reference proteome</keyword>
<dbReference type="AlphaFoldDB" id="A0A8T1VFI5"/>
<accession>A0A8T1VFI5</accession>
<proteinExistence type="predicted"/>
<feature type="compositionally biased region" description="Basic and acidic residues" evidence="1">
    <location>
        <begin position="256"/>
        <end position="275"/>
    </location>
</feature>
<comment type="caution">
    <text evidence="3">The sequence shown here is derived from an EMBL/GenBank/DDBJ whole genome shotgun (WGS) entry which is preliminary data.</text>
</comment>
<evidence type="ECO:0000256" key="1">
    <source>
        <dbReference type="SAM" id="MobiDB-lite"/>
    </source>
</evidence>
<evidence type="ECO:0000313" key="3">
    <source>
        <dbReference type="EMBL" id="KAG7379841.1"/>
    </source>
</evidence>
<feature type="region of interest" description="Disordered" evidence="1">
    <location>
        <begin position="99"/>
        <end position="175"/>
    </location>
</feature>
<evidence type="ECO:0000313" key="4">
    <source>
        <dbReference type="Proteomes" id="UP000694044"/>
    </source>
</evidence>
<dbReference type="EMBL" id="JAGDFM010000325">
    <property type="protein sequence ID" value="KAG7379841.1"/>
    <property type="molecule type" value="Genomic_DNA"/>
</dbReference>
<feature type="region of interest" description="Disordered" evidence="1">
    <location>
        <begin position="239"/>
        <end position="289"/>
    </location>
</feature>